<dbReference type="STRING" id="417102.CA982_20180"/>
<evidence type="ECO:0000256" key="3">
    <source>
        <dbReference type="ARBA" id="ARBA00022777"/>
    </source>
</evidence>
<dbReference type="RefSeq" id="WP_086537026.1">
    <property type="nucleotide sequence ID" value="NZ_NGFO01000027.1"/>
</dbReference>
<protein>
    <submittedName>
        <fullName evidence="6">Glycerate kinase</fullName>
    </submittedName>
</protein>
<gene>
    <name evidence="6" type="ORF">CA982_20180</name>
</gene>
<dbReference type="Pfam" id="PF02595">
    <property type="entry name" value="Gly_kinase"/>
    <property type="match status" value="1"/>
</dbReference>
<evidence type="ECO:0000256" key="2">
    <source>
        <dbReference type="ARBA" id="ARBA00022679"/>
    </source>
</evidence>
<evidence type="ECO:0000313" key="6">
    <source>
        <dbReference type="EMBL" id="OUC76840.1"/>
    </source>
</evidence>
<feature type="region of interest" description="Disordered" evidence="5">
    <location>
        <begin position="1"/>
        <end position="20"/>
    </location>
</feature>
<dbReference type="InterPro" id="IPR018197">
    <property type="entry name" value="Glycerate_kinase_RE-like"/>
</dbReference>
<dbReference type="PANTHER" id="PTHR21599">
    <property type="entry name" value="GLYCERATE KINASE"/>
    <property type="match status" value="1"/>
</dbReference>
<evidence type="ECO:0000256" key="1">
    <source>
        <dbReference type="ARBA" id="ARBA00006284"/>
    </source>
</evidence>
<dbReference type="PANTHER" id="PTHR21599:SF0">
    <property type="entry name" value="GLYCERATE KINASE"/>
    <property type="match status" value="1"/>
</dbReference>
<keyword evidence="7" id="KW-1185">Reference proteome</keyword>
<sequence>MSRQVPDAPQPEVSHASTTPLHVVVAPDSFKGSASAHEIAAAIADGWQQARPADRLTVLPQADGGEGTLAAIATSAAGARWHVVGRPVCGPDRRPVQARWLELPGSVAVVELAESSGLPLMAHPAPTRATTRGLGQVISAVLGAGVRRVVVGLGGSASTDGGVGALLELGLRLHDGDDRPVHIVDVLDLERVARIDSTALADLPPEGVEILTDTTATLCGPTGAAHTFGAQKGADAPTRHALDRALRHFGGVMADHFGVSTTQSGAGAAGGTGFGLLAWGATQVPGAVRVNDLTGLTAALPTADLVITGEGCYDRTSSTGKLVGTVLRRCAEHGVRSLVVAGRFDARPPDLGVELSAVAGTAAAAIADPGVHATSAARLVATTLDTVEALS</sequence>
<comment type="caution">
    <text evidence="6">The sequence shown here is derived from an EMBL/GenBank/DDBJ whole genome shotgun (WGS) entry which is preliminary data.</text>
</comment>
<name>A0A243Q6F0_9ACTN</name>
<dbReference type="Gene3D" id="3.40.50.10350">
    <property type="entry name" value="Glycerate kinase, domain 1"/>
    <property type="match status" value="1"/>
</dbReference>
<dbReference type="InterPro" id="IPR004381">
    <property type="entry name" value="Glycerate_kinase"/>
</dbReference>
<dbReference type="GO" id="GO:0008887">
    <property type="term" value="F:glycerate kinase activity"/>
    <property type="evidence" value="ECO:0007669"/>
    <property type="project" value="UniProtKB-UniRule"/>
</dbReference>
<dbReference type="EMBL" id="NGFO01000027">
    <property type="protein sequence ID" value="OUC76840.1"/>
    <property type="molecule type" value="Genomic_DNA"/>
</dbReference>
<evidence type="ECO:0000313" key="7">
    <source>
        <dbReference type="Proteomes" id="UP000194632"/>
    </source>
</evidence>
<dbReference type="OrthoDB" id="9774290at2"/>
<dbReference type="Gene3D" id="3.90.1510.10">
    <property type="entry name" value="Glycerate kinase, domain 2"/>
    <property type="match status" value="1"/>
</dbReference>
<dbReference type="GO" id="GO:0031388">
    <property type="term" value="P:organic acid phosphorylation"/>
    <property type="evidence" value="ECO:0007669"/>
    <property type="project" value="UniProtKB-UniRule"/>
</dbReference>
<evidence type="ECO:0000256" key="4">
    <source>
        <dbReference type="PIRNR" id="PIRNR006078"/>
    </source>
</evidence>
<dbReference type="NCBIfam" id="TIGR00045">
    <property type="entry name" value="glycerate kinase"/>
    <property type="match status" value="1"/>
</dbReference>
<dbReference type="InterPro" id="IPR018193">
    <property type="entry name" value="Glyc_kinase_flavodox-like_fold"/>
</dbReference>
<comment type="similarity">
    <text evidence="1 4">Belongs to the glycerate kinase type-1 family.</text>
</comment>
<dbReference type="InterPro" id="IPR036129">
    <property type="entry name" value="Glycerate_kinase_sf"/>
</dbReference>
<dbReference type="PIRSF" id="PIRSF006078">
    <property type="entry name" value="GlxK"/>
    <property type="match status" value="1"/>
</dbReference>
<dbReference type="Proteomes" id="UP000194632">
    <property type="component" value="Unassembled WGS sequence"/>
</dbReference>
<keyword evidence="2 4" id="KW-0808">Transferase</keyword>
<reference evidence="6 7" key="1">
    <citation type="submission" date="2017-05" db="EMBL/GenBank/DDBJ databases">
        <title>Biotechnological potential of actinobacteria isolated from South African environments.</title>
        <authorList>
            <person name="Le Roes-Hill M."/>
            <person name="Prins A."/>
            <person name="Durrell K.A."/>
        </authorList>
    </citation>
    <scope>NUCLEOTIDE SEQUENCE [LARGE SCALE GENOMIC DNA]</scope>
    <source>
        <strain evidence="6">BS2</strain>
    </source>
</reference>
<dbReference type="AlphaFoldDB" id="A0A243Q6F0"/>
<accession>A0A243Q6F0</accession>
<evidence type="ECO:0000256" key="5">
    <source>
        <dbReference type="SAM" id="MobiDB-lite"/>
    </source>
</evidence>
<dbReference type="SUPFAM" id="SSF110738">
    <property type="entry name" value="Glycerate kinase I"/>
    <property type="match status" value="1"/>
</dbReference>
<organism evidence="6 7">
    <name type="scientific">Gordonia lacunae</name>
    <dbReference type="NCBI Taxonomy" id="417102"/>
    <lineage>
        <taxon>Bacteria</taxon>
        <taxon>Bacillati</taxon>
        <taxon>Actinomycetota</taxon>
        <taxon>Actinomycetes</taxon>
        <taxon>Mycobacteriales</taxon>
        <taxon>Gordoniaceae</taxon>
        <taxon>Gordonia</taxon>
    </lineage>
</organism>
<keyword evidence="3 4" id="KW-0418">Kinase</keyword>
<proteinExistence type="inferred from homology"/>